<evidence type="ECO:0000313" key="5">
    <source>
        <dbReference type="EMBL" id="PWU85446.1"/>
    </source>
</evidence>
<evidence type="ECO:0000256" key="1">
    <source>
        <dbReference type="SAM" id="Coils"/>
    </source>
</evidence>
<dbReference type="VEuPathDB" id="TriTrypDB:TcCL_NonESM02627"/>
<comment type="caution">
    <text evidence="5">The sequence shown here is derived from an EMBL/GenBank/DDBJ whole genome shotgun (WGS) entry which is preliminary data.</text>
</comment>
<protein>
    <submittedName>
        <fullName evidence="5">Putative retrotransposon hot spot protein (RHS,)</fullName>
    </submittedName>
</protein>
<dbReference type="EMBL" id="PRFA01000162">
    <property type="protein sequence ID" value="PWU85446.1"/>
    <property type="molecule type" value="Genomic_DNA"/>
</dbReference>
<dbReference type="VEuPathDB" id="TriTrypDB:TcBrA4_0158050"/>
<dbReference type="InterPro" id="IPR056000">
    <property type="entry name" value="DUF7578"/>
</dbReference>
<dbReference type="Pfam" id="PF24466">
    <property type="entry name" value="DUF7578"/>
    <property type="match status" value="1"/>
</dbReference>
<feature type="domain" description="Retrotransposon hot spot protein N-terminal" evidence="3">
    <location>
        <begin position="212"/>
        <end position="321"/>
    </location>
</feature>
<evidence type="ECO:0000259" key="3">
    <source>
        <dbReference type="Pfam" id="PF20445"/>
    </source>
</evidence>
<feature type="compositionally biased region" description="Basic and acidic residues" evidence="2">
    <location>
        <begin position="24"/>
        <end position="33"/>
    </location>
</feature>
<dbReference type="VEuPathDB" id="TriTrypDB:TCDM_11026"/>
<dbReference type="VEuPathDB" id="TriTrypDB:TCSYLVIO_007815"/>
<proteinExistence type="predicted"/>
<feature type="region of interest" description="Disordered" evidence="2">
    <location>
        <begin position="1"/>
        <end position="53"/>
    </location>
</feature>
<evidence type="ECO:0000313" key="6">
    <source>
        <dbReference type="Proteomes" id="UP000246121"/>
    </source>
</evidence>
<dbReference type="AlphaFoldDB" id="A0A2V2UQH8"/>
<feature type="coiled-coil region" evidence="1">
    <location>
        <begin position="125"/>
        <end position="201"/>
    </location>
</feature>
<evidence type="ECO:0000256" key="2">
    <source>
        <dbReference type="SAM" id="MobiDB-lite"/>
    </source>
</evidence>
<reference evidence="5 6" key="1">
    <citation type="journal article" date="2018" name="Microb. Genom.">
        <title>Expanding an expanded genome: long-read sequencing of Trypanosoma cruzi.</title>
        <authorList>
            <person name="Berna L."/>
            <person name="Rodriguez M."/>
            <person name="Chiribao M.L."/>
            <person name="Parodi-Talice A."/>
            <person name="Pita S."/>
            <person name="Rijo G."/>
            <person name="Alvarez-Valin F."/>
            <person name="Robello C."/>
        </authorList>
    </citation>
    <scope>NUCLEOTIDE SEQUENCE [LARGE SCALE GENOMIC DNA]</scope>
    <source>
        <strain evidence="5 6">Dm28c</strain>
    </source>
</reference>
<dbReference type="InterPro" id="IPR046835">
    <property type="entry name" value="RHS_N"/>
</dbReference>
<organism evidence="5 6">
    <name type="scientific">Trypanosoma cruzi</name>
    <dbReference type="NCBI Taxonomy" id="5693"/>
    <lineage>
        <taxon>Eukaryota</taxon>
        <taxon>Discoba</taxon>
        <taxon>Euglenozoa</taxon>
        <taxon>Kinetoplastea</taxon>
        <taxon>Metakinetoplastina</taxon>
        <taxon>Trypanosomatida</taxon>
        <taxon>Trypanosomatidae</taxon>
        <taxon>Trypanosoma</taxon>
        <taxon>Schizotrypanum</taxon>
    </lineage>
</organism>
<accession>A0A2V2UQH8</accession>
<dbReference type="VEuPathDB" id="TriTrypDB:C3747_380g24"/>
<dbReference type="Proteomes" id="UP000246121">
    <property type="component" value="Unassembled WGS sequence"/>
</dbReference>
<sequence length="365" mass="42064">MPPKRNRVQGGNARSRASAVPQGDRQRRARPESEDVTDQPAATHIRVEEARQPQWTMSSTVKDILLEGSTNMADMKLNDFLRSKLGGRGVVDTNENVAMEMFVLRPTMFINDNEILGLITASPSYSELEREMKRELEERKILLEAINKLHDEGVFFLEQWKDYKGKATLTPLVCEKLNGVLAQIQREKREANERAMLEAAKFLETEMLEGCYESVYNARWHHVVEVPDDTGMGMEVKEGEPEQQWTYKAVGNTFEKNDAVQQFSPPRPRLMVLTSEKAWPYSWVGNRRIRDCYVNFEVDRVWQIVKGELTKWFSFRGWIDFEPKRHLLIGDARDREVDGCRLVPPLPAAALRREETPSGCIRYCG</sequence>
<dbReference type="VEuPathDB" id="TriTrypDB:C4B63_162g21"/>
<dbReference type="InterPro" id="IPR006518">
    <property type="entry name" value="Trypano_RHS"/>
</dbReference>
<gene>
    <name evidence="5" type="ORF">C4B63_162g21</name>
</gene>
<evidence type="ECO:0000259" key="4">
    <source>
        <dbReference type="Pfam" id="PF24466"/>
    </source>
</evidence>
<dbReference type="Pfam" id="PF20445">
    <property type="entry name" value="RHS_N"/>
    <property type="match status" value="1"/>
</dbReference>
<feature type="domain" description="DUF7578" evidence="4">
    <location>
        <begin position="72"/>
        <end position="134"/>
    </location>
</feature>
<keyword evidence="1" id="KW-0175">Coiled coil</keyword>
<dbReference type="VEuPathDB" id="TriTrypDB:Tc_MARK_3768"/>
<name>A0A2V2UQH8_TRYCR</name>
<dbReference type="VEuPathDB" id="TriTrypDB:ECC02_003247"/>
<dbReference type="VEuPathDB" id="TriTrypDB:TcG_08435"/>
<dbReference type="NCBIfam" id="TIGR01631">
    <property type="entry name" value="Trypano_RHS"/>
    <property type="match status" value="1"/>
</dbReference>